<dbReference type="CDD" id="cd01284">
    <property type="entry name" value="Riboflavin_deaminase-reductase"/>
    <property type="match status" value="1"/>
</dbReference>
<evidence type="ECO:0000256" key="5">
    <source>
        <dbReference type="ARBA" id="ARBA00007417"/>
    </source>
</evidence>
<evidence type="ECO:0000256" key="6">
    <source>
        <dbReference type="ARBA" id="ARBA00022619"/>
    </source>
</evidence>
<dbReference type="PANTHER" id="PTHR38011">
    <property type="entry name" value="DIHYDROFOLATE REDUCTASE FAMILY PROTEIN (AFU_ORTHOLOGUE AFUA_8G06820)"/>
    <property type="match status" value="1"/>
</dbReference>
<dbReference type="InterPro" id="IPR016192">
    <property type="entry name" value="APOBEC/CMP_deaminase_Zn-bd"/>
</dbReference>
<comment type="catalytic activity">
    <reaction evidence="13 15">
        <text>5-amino-6-(5-phospho-D-ribitylamino)uracil + NADP(+) = 5-amino-6-(5-phospho-D-ribosylamino)uracil + NADPH + H(+)</text>
        <dbReference type="Rhea" id="RHEA:17845"/>
        <dbReference type="ChEBI" id="CHEBI:15378"/>
        <dbReference type="ChEBI" id="CHEBI:57783"/>
        <dbReference type="ChEBI" id="CHEBI:58349"/>
        <dbReference type="ChEBI" id="CHEBI:58421"/>
        <dbReference type="ChEBI" id="CHEBI:58453"/>
        <dbReference type="EC" id="1.1.1.193"/>
    </reaction>
</comment>
<keyword evidence="23" id="KW-1185">Reference proteome</keyword>
<dbReference type="InterPro" id="IPR002734">
    <property type="entry name" value="RibDG_C"/>
</dbReference>
<evidence type="ECO:0000256" key="15">
    <source>
        <dbReference type="PIRNR" id="PIRNR006769"/>
    </source>
</evidence>
<keyword evidence="11 15" id="KW-0560">Oxidoreductase</keyword>
<feature type="binding site" evidence="17">
    <location>
        <position position="183"/>
    </location>
    <ligand>
        <name>substrate</name>
    </ligand>
</feature>
<organism evidence="20 22">
    <name type="scientific">Clostridium septicum</name>
    <dbReference type="NCBI Taxonomy" id="1504"/>
    <lineage>
        <taxon>Bacteria</taxon>
        <taxon>Bacillati</taxon>
        <taxon>Bacillota</taxon>
        <taxon>Clostridia</taxon>
        <taxon>Eubacteriales</taxon>
        <taxon>Clostridiaceae</taxon>
        <taxon>Clostridium</taxon>
    </lineage>
</organism>
<evidence type="ECO:0000256" key="14">
    <source>
        <dbReference type="ARBA" id="ARBA00049886"/>
    </source>
</evidence>
<dbReference type="EMBL" id="CP023671">
    <property type="protein sequence ID" value="AYE35465.1"/>
    <property type="molecule type" value="Genomic_DNA"/>
</dbReference>
<dbReference type="RefSeq" id="WP_120140979.1">
    <property type="nucleotide sequence ID" value="NZ_CP023671.1"/>
</dbReference>
<dbReference type="EC" id="1.1.1.193" evidence="15"/>
<evidence type="ECO:0000256" key="2">
    <source>
        <dbReference type="ARBA" id="ARBA00004882"/>
    </source>
</evidence>
<keyword evidence="6 15" id="KW-0686">Riboflavin biosynthesis</keyword>
<feature type="binding site" evidence="18">
    <location>
        <position position="49"/>
    </location>
    <ligand>
        <name>Zn(2+)</name>
        <dbReference type="ChEBI" id="CHEBI:29105"/>
        <note>catalytic</note>
    </ligand>
</feature>
<dbReference type="InterPro" id="IPR002125">
    <property type="entry name" value="CMP_dCMP_dom"/>
</dbReference>
<comment type="pathway">
    <text evidence="3 15">Cofactor biosynthesis; riboflavin biosynthesis; 5-amino-6-(D-ribitylamino)uracil from GTP: step 3/4.</text>
</comment>
<dbReference type="InterPro" id="IPR024072">
    <property type="entry name" value="DHFR-like_dom_sf"/>
</dbReference>
<comment type="catalytic activity">
    <reaction evidence="14 15">
        <text>2,5-diamino-6-hydroxy-4-(5-phosphoribosylamino)-pyrimidine + H2O + H(+) = 5-amino-6-(5-phospho-D-ribosylamino)uracil + NH4(+)</text>
        <dbReference type="Rhea" id="RHEA:21868"/>
        <dbReference type="ChEBI" id="CHEBI:15377"/>
        <dbReference type="ChEBI" id="CHEBI:15378"/>
        <dbReference type="ChEBI" id="CHEBI:28938"/>
        <dbReference type="ChEBI" id="CHEBI:58453"/>
        <dbReference type="ChEBI" id="CHEBI:58614"/>
        <dbReference type="EC" id="3.5.4.26"/>
    </reaction>
</comment>
<feature type="binding site" evidence="17">
    <location>
        <position position="169"/>
    </location>
    <ligand>
        <name>NADP(+)</name>
        <dbReference type="ChEBI" id="CHEBI:58349"/>
    </ligand>
</feature>
<reference evidence="20 22" key="1">
    <citation type="submission" date="2017-09" db="EMBL/GenBank/DDBJ databases">
        <authorList>
            <person name="Thomas P."/>
            <person name="Seyboldt C."/>
        </authorList>
    </citation>
    <scope>NUCLEOTIDE SEQUENCE [LARGE SCALE GENOMIC DNA]</scope>
    <source>
        <strain evidence="20 22">DSM 7534</strain>
    </source>
</reference>
<evidence type="ECO:0000256" key="18">
    <source>
        <dbReference type="PIRSR" id="PIRSR006769-3"/>
    </source>
</evidence>
<dbReference type="Pfam" id="PF00383">
    <property type="entry name" value="dCMP_cyt_deam_1"/>
    <property type="match status" value="1"/>
</dbReference>
<feature type="binding site" evidence="17">
    <location>
        <begin position="298"/>
        <end position="304"/>
    </location>
    <ligand>
        <name>NADP(+)</name>
        <dbReference type="ChEBI" id="CHEBI:58349"/>
    </ligand>
</feature>
<dbReference type="NCBIfam" id="TIGR00227">
    <property type="entry name" value="ribD_Cterm"/>
    <property type="match status" value="1"/>
</dbReference>
<protein>
    <recommendedName>
        <fullName evidence="15">Riboflavin biosynthesis protein RibD</fullName>
    </recommendedName>
    <domain>
        <recommendedName>
            <fullName evidence="15">Diaminohydroxyphosphoribosylaminopyrimidine deaminase</fullName>
            <shortName evidence="15">DRAP deaminase</shortName>
            <ecNumber evidence="15">3.5.4.26</ecNumber>
        </recommendedName>
        <alternativeName>
            <fullName evidence="15">Riboflavin-specific deaminase</fullName>
        </alternativeName>
    </domain>
    <domain>
        <recommendedName>
            <fullName evidence="15">5-amino-6-(5-phosphoribosylamino)uracil reductase</fullName>
            <ecNumber evidence="15">1.1.1.193</ecNumber>
        </recommendedName>
        <alternativeName>
            <fullName evidence="15">HTP reductase</fullName>
        </alternativeName>
    </domain>
</protein>
<reference evidence="21" key="2">
    <citation type="submission" date="2022-06" db="EMBL/GenBank/DDBJ databases">
        <authorList>
            <person name="Holder M.E."/>
            <person name="Ajami N.J."/>
            <person name="Petrosino J.F."/>
        </authorList>
    </citation>
    <scope>NUCLEOTIDE SEQUENCE</scope>
    <source>
        <strain evidence="21">RMA 8861</strain>
    </source>
</reference>
<evidence type="ECO:0000313" key="21">
    <source>
        <dbReference type="EMBL" id="USS02061.1"/>
    </source>
</evidence>
<evidence type="ECO:0000256" key="12">
    <source>
        <dbReference type="ARBA" id="ARBA00023268"/>
    </source>
</evidence>
<evidence type="ECO:0000313" key="20">
    <source>
        <dbReference type="EMBL" id="AYE35465.1"/>
    </source>
</evidence>
<feature type="binding site" evidence="18">
    <location>
        <position position="83"/>
    </location>
    <ligand>
        <name>Zn(2+)</name>
        <dbReference type="ChEBI" id="CHEBI:29105"/>
        <note>catalytic</note>
    </ligand>
</feature>
<dbReference type="GO" id="GO:0050661">
    <property type="term" value="F:NADP binding"/>
    <property type="evidence" value="ECO:0007669"/>
    <property type="project" value="InterPro"/>
</dbReference>
<evidence type="ECO:0000256" key="7">
    <source>
        <dbReference type="ARBA" id="ARBA00022723"/>
    </source>
</evidence>
<feature type="domain" description="CMP/dCMP-type deaminase" evidence="19">
    <location>
        <begin position="1"/>
        <end position="122"/>
    </location>
</feature>
<comment type="similarity">
    <text evidence="5 15">In the C-terminal section; belongs to the HTP reductase family.</text>
</comment>
<proteinExistence type="inferred from homology"/>
<evidence type="ECO:0000313" key="22">
    <source>
        <dbReference type="Proteomes" id="UP000280586"/>
    </source>
</evidence>
<evidence type="ECO:0000256" key="8">
    <source>
        <dbReference type="ARBA" id="ARBA00022801"/>
    </source>
</evidence>
<evidence type="ECO:0000256" key="4">
    <source>
        <dbReference type="ARBA" id="ARBA00005259"/>
    </source>
</evidence>
<feature type="binding site" evidence="17">
    <location>
        <position position="224"/>
    </location>
    <ligand>
        <name>NADP(+)</name>
        <dbReference type="ChEBI" id="CHEBI:58349"/>
    </ligand>
</feature>
<dbReference type="Pfam" id="PF01872">
    <property type="entry name" value="RibD_C"/>
    <property type="match status" value="1"/>
</dbReference>
<evidence type="ECO:0000313" key="23">
    <source>
        <dbReference type="Proteomes" id="UP001055437"/>
    </source>
</evidence>
<sequence length="366" mass="41031">MDEIFMSRALELAKKGEGYVNPNPLVGAVIVKNGKVIGGGYHKIFGKEHAEINAINNTNEDLAGAIMYVTLEPCCHYGKTPPCVEAIKRHKIKKVVVGTLDFNPLVKGKGVKFLKEEGVEVVVGVLEEKCQRLNEIFNHYIINKQPFIALKWAMTIDGKIATAKHKSRWITNEKSREFVHSLRKKYKGIMVGINTILKDNPDLRYRGDDINEYLSNHFRVVLDSSLKIPIESLVLKNQSSSKTLIFTTRLADKNKKIVLKSNGIEVIEVNDKNGQVNLKEVMKKLGERNVDSILVEGGGNLNYSFLEEGLVNKVYTFIAPKIFGGEKALTPVEGLGIKEVKESYNLKFQEIRSFNEDLLVIGNFIG</sequence>
<dbReference type="PIRSF" id="PIRSF006769">
    <property type="entry name" value="RibD"/>
    <property type="match status" value="1"/>
</dbReference>
<dbReference type="SUPFAM" id="SSF53927">
    <property type="entry name" value="Cytidine deaminase-like"/>
    <property type="match status" value="1"/>
</dbReference>
<dbReference type="PANTHER" id="PTHR38011:SF7">
    <property type="entry name" value="2,5-DIAMINO-6-RIBOSYLAMINO-4(3H)-PYRIMIDINONE 5'-PHOSPHATE REDUCTASE"/>
    <property type="match status" value="1"/>
</dbReference>
<dbReference type="Gene3D" id="3.40.140.10">
    <property type="entry name" value="Cytidine Deaminase, domain 2"/>
    <property type="match status" value="1"/>
</dbReference>
<accession>A0A9N7JP09</accession>
<evidence type="ECO:0000256" key="1">
    <source>
        <dbReference type="ARBA" id="ARBA00002151"/>
    </source>
</evidence>
<dbReference type="GO" id="GO:0008703">
    <property type="term" value="F:5-amino-6-(5-phosphoribosylamino)uracil reductase activity"/>
    <property type="evidence" value="ECO:0007669"/>
    <property type="project" value="UniProtKB-EC"/>
</dbReference>
<keyword evidence="10 15" id="KW-0521">NADP</keyword>
<comment type="cofactor">
    <cofactor evidence="15 18">
        <name>Zn(2+)</name>
        <dbReference type="ChEBI" id="CHEBI:29105"/>
    </cofactor>
    <text evidence="15 18">Binds 1 zinc ion.</text>
</comment>
<dbReference type="InterPro" id="IPR016193">
    <property type="entry name" value="Cytidine_deaminase-like"/>
</dbReference>
<dbReference type="EC" id="3.5.4.26" evidence="15"/>
<dbReference type="GO" id="GO:0008270">
    <property type="term" value="F:zinc ion binding"/>
    <property type="evidence" value="ECO:0007669"/>
    <property type="project" value="InterPro"/>
</dbReference>
<evidence type="ECO:0000256" key="11">
    <source>
        <dbReference type="ARBA" id="ARBA00023002"/>
    </source>
</evidence>
<dbReference type="GeneID" id="303561812"/>
<feature type="active site" description="Proton donor" evidence="16">
    <location>
        <position position="51"/>
    </location>
</feature>
<keyword evidence="12" id="KW-0511">Multifunctional enzyme</keyword>
<dbReference type="InterPro" id="IPR011549">
    <property type="entry name" value="RibD_C"/>
</dbReference>
<dbReference type="SUPFAM" id="SSF53597">
    <property type="entry name" value="Dihydrofolate reductase-like"/>
    <property type="match status" value="1"/>
</dbReference>
<dbReference type="InterPro" id="IPR050765">
    <property type="entry name" value="Riboflavin_Biosynth_HTPR"/>
</dbReference>
<evidence type="ECO:0000256" key="3">
    <source>
        <dbReference type="ARBA" id="ARBA00004910"/>
    </source>
</evidence>
<dbReference type="FunFam" id="3.40.140.10:FF:000025">
    <property type="entry name" value="Riboflavin biosynthesis protein RibD"/>
    <property type="match status" value="1"/>
</dbReference>
<feature type="binding site" evidence="17">
    <location>
        <position position="296"/>
    </location>
    <ligand>
        <name>substrate</name>
    </ligand>
</feature>
<feature type="binding site" evidence="17">
    <location>
        <position position="199"/>
    </location>
    <ligand>
        <name>NADP(+)</name>
        <dbReference type="ChEBI" id="CHEBI:58349"/>
    </ligand>
</feature>
<feature type="binding site" evidence="17">
    <location>
        <position position="167"/>
    </location>
    <ligand>
        <name>substrate</name>
    </ligand>
</feature>
<comment type="pathway">
    <text evidence="2 15">Cofactor biosynthesis; riboflavin biosynthesis; 5-amino-6-(D-ribitylamino)uracil from GTP: step 2/4.</text>
</comment>
<evidence type="ECO:0000256" key="9">
    <source>
        <dbReference type="ARBA" id="ARBA00022833"/>
    </source>
</evidence>
<name>A0A9N7JP09_CLOSE</name>
<dbReference type="Gene3D" id="3.40.430.10">
    <property type="entry name" value="Dihydrofolate Reductase, subunit A"/>
    <property type="match status" value="1"/>
</dbReference>
<dbReference type="GO" id="GO:0009231">
    <property type="term" value="P:riboflavin biosynthetic process"/>
    <property type="evidence" value="ECO:0007669"/>
    <property type="project" value="UniProtKB-KW"/>
</dbReference>
<keyword evidence="9 15" id="KW-0862">Zinc</keyword>
<keyword evidence="8 15" id="KW-0378">Hydrolase</keyword>
<dbReference type="Proteomes" id="UP001055437">
    <property type="component" value="Chromosome"/>
</dbReference>
<dbReference type="KEGG" id="csep:CP523_14080"/>
<evidence type="ECO:0000259" key="19">
    <source>
        <dbReference type="PROSITE" id="PS51747"/>
    </source>
</evidence>
<keyword evidence="7 15" id="KW-0479">Metal-binding</keyword>
<dbReference type="NCBIfam" id="TIGR00326">
    <property type="entry name" value="eubact_ribD"/>
    <property type="match status" value="1"/>
</dbReference>
<gene>
    <name evidence="20" type="primary">ribD</name>
    <name evidence="20" type="ORF">CP523_14080</name>
    <name evidence="21" type="ORF">NH397_06480</name>
</gene>
<comment type="similarity">
    <text evidence="4 15">In the N-terminal section; belongs to the cytidine and deoxycytidylate deaminase family.</text>
</comment>
<evidence type="ECO:0000256" key="17">
    <source>
        <dbReference type="PIRSR" id="PIRSR006769-2"/>
    </source>
</evidence>
<evidence type="ECO:0000256" key="13">
    <source>
        <dbReference type="ARBA" id="ARBA00049861"/>
    </source>
</evidence>
<evidence type="ECO:0000256" key="16">
    <source>
        <dbReference type="PIRSR" id="PIRSR006769-1"/>
    </source>
</evidence>
<dbReference type="PROSITE" id="PS00903">
    <property type="entry name" value="CYT_DCMP_DEAMINASES_1"/>
    <property type="match status" value="1"/>
</dbReference>
<comment type="function">
    <text evidence="1 15">Converts 2,5-diamino-6-(ribosylamino)-4(3h)-pyrimidinone 5'-phosphate into 5-amino-6-(ribosylamino)-2,4(1h,3h)-pyrimidinedione 5'-phosphate.</text>
</comment>
<feature type="binding site" evidence="18">
    <location>
        <position position="74"/>
    </location>
    <ligand>
        <name>Zn(2+)</name>
        <dbReference type="ChEBI" id="CHEBI:29105"/>
        <note>catalytic</note>
    </ligand>
</feature>
<feature type="binding site" evidence="17">
    <location>
        <position position="206"/>
    </location>
    <ligand>
        <name>substrate</name>
    </ligand>
</feature>
<dbReference type="EMBL" id="CP099799">
    <property type="protein sequence ID" value="USS02061.1"/>
    <property type="molecule type" value="Genomic_DNA"/>
</dbReference>
<dbReference type="Proteomes" id="UP000280586">
    <property type="component" value="Chromosome"/>
</dbReference>
<evidence type="ECO:0000256" key="10">
    <source>
        <dbReference type="ARBA" id="ARBA00022857"/>
    </source>
</evidence>
<dbReference type="GO" id="GO:0008835">
    <property type="term" value="F:diaminohydroxyphosphoribosylaminopyrimidine deaminase activity"/>
    <property type="evidence" value="ECO:0007669"/>
    <property type="project" value="UniProtKB-EC"/>
</dbReference>
<feature type="binding site" evidence="17">
    <location>
        <position position="195"/>
    </location>
    <ligand>
        <name>NADP(+)</name>
        <dbReference type="ChEBI" id="CHEBI:58349"/>
    </ligand>
</feature>
<dbReference type="InterPro" id="IPR004794">
    <property type="entry name" value="Eubact_RibD"/>
</dbReference>
<dbReference type="PROSITE" id="PS51747">
    <property type="entry name" value="CYT_DCMP_DEAMINASES_2"/>
    <property type="match status" value="1"/>
</dbReference>
<dbReference type="AlphaFoldDB" id="A0A9N7JP09"/>
<feature type="binding site" evidence="17">
    <location>
        <position position="153"/>
    </location>
    <ligand>
        <name>NADP(+)</name>
        <dbReference type="ChEBI" id="CHEBI:58349"/>
    </ligand>
</feature>
<feature type="binding site" evidence="17">
    <location>
        <position position="203"/>
    </location>
    <ligand>
        <name>substrate</name>
    </ligand>
</feature>